<dbReference type="Gene3D" id="3.90.1300.10">
    <property type="entry name" value="Amidase signature (AS) domain"/>
    <property type="match status" value="1"/>
</dbReference>
<reference evidence="3 4" key="1">
    <citation type="submission" date="2015-10" db="EMBL/GenBank/DDBJ databases">
        <authorList>
            <person name="Ju K.-S."/>
            <person name="Doroghazi J.R."/>
            <person name="Metcalf W.W."/>
        </authorList>
    </citation>
    <scope>NUCLEOTIDE SEQUENCE [LARGE SCALE GENOMIC DNA]</scope>
    <source>
        <strain evidence="3 4">NRRL B-24793</strain>
    </source>
</reference>
<dbReference type="SUPFAM" id="SSF75304">
    <property type="entry name" value="Amidase signature (AS) enzymes"/>
    <property type="match status" value="1"/>
</dbReference>
<comment type="caution">
    <text evidence="3">The sequence shown here is derived from an EMBL/GenBank/DDBJ whole genome shotgun (WGS) entry which is preliminary data.</text>
</comment>
<dbReference type="RefSeq" id="WP_043719734.1">
    <property type="nucleotide sequence ID" value="NZ_LMWI01000001.1"/>
</dbReference>
<keyword evidence="4" id="KW-1185">Reference proteome</keyword>
<organism evidence="3 4">
    <name type="scientific">Micromonospora maris</name>
    <dbReference type="NCBI Taxonomy" id="1003110"/>
    <lineage>
        <taxon>Bacteria</taxon>
        <taxon>Bacillati</taxon>
        <taxon>Actinomycetota</taxon>
        <taxon>Actinomycetes</taxon>
        <taxon>Micromonosporales</taxon>
        <taxon>Micromonosporaceae</taxon>
        <taxon>Micromonospora</taxon>
    </lineage>
</organism>
<protein>
    <submittedName>
        <fullName evidence="3">Amidase</fullName>
    </submittedName>
</protein>
<gene>
    <name evidence="3" type="ORF">ADL17_04785</name>
</gene>
<dbReference type="PANTHER" id="PTHR11895:SF7">
    <property type="entry name" value="GLUTAMYL-TRNA(GLN) AMIDOTRANSFERASE SUBUNIT A, MITOCHONDRIAL"/>
    <property type="match status" value="1"/>
</dbReference>
<dbReference type="PANTHER" id="PTHR11895">
    <property type="entry name" value="TRANSAMIDASE"/>
    <property type="match status" value="1"/>
</dbReference>
<sequence>MAVQDIMPTWVGATAKQIARGVRRGDVSATQVLADHLDHIAKADADLAAFRTVRGGEAVTEAEKVDEQEDLANLPLAGVPVAVKENTPVAGVPTWNGSATVRTTVAEADHEVVRRLRGAGAVILGVTRMPELGLWAVTDDDTAVTRNPWDLTRTPGGSSGGAAAAVAAGLVPIAHGNDGLGSIRIPAACCGLVGLKPGRGVVPCQLGAEDWFGLTEHGMLSTTVADAAVGFQVLAGRAQQKLVPPQRLRVGVSLRSPVRGVSADAPNRDAVAAAGRLLAAAGHDTVPADPVYPTALGLQGIATWFAAAAADVRAAGIERRSLQPRSRRHVALGEWALRRGYVREADRLAWRERSVGFFTDHSVDLLLTPALAAAPPPAASWSARSWQANMLASIRYAPYAAPWNVAGLPALVVPVGRRPDGLPLAVQLVGPPGSELLLLGVAGQFEMEAPWSRHAPGYPRVGTGLPGAVSP</sequence>
<evidence type="ECO:0000313" key="4">
    <source>
        <dbReference type="Proteomes" id="UP000053246"/>
    </source>
</evidence>
<dbReference type="Proteomes" id="UP000053246">
    <property type="component" value="Unassembled WGS sequence"/>
</dbReference>
<dbReference type="GO" id="GO:0003824">
    <property type="term" value="F:catalytic activity"/>
    <property type="evidence" value="ECO:0007669"/>
    <property type="project" value="InterPro"/>
</dbReference>
<dbReference type="Pfam" id="PF01425">
    <property type="entry name" value="Amidase"/>
    <property type="match status" value="1"/>
</dbReference>
<name>A0A9X0I7N3_9ACTN</name>
<evidence type="ECO:0000313" key="3">
    <source>
        <dbReference type="EMBL" id="KUJ48371.1"/>
    </source>
</evidence>
<dbReference type="AlphaFoldDB" id="A0A9X0I7N3"/>
<comment type="similarity">
    <text evidence="1">Belongs to the amidase family.</text>
</comment>
<dbReference type="InterPro" id="IPR000120">
    <property type="entry name" value="Amidase"/>
</dbReference>
<evidence type="ECO:0000259" key="2">
    <source>
        <dbReference type="Pfam" id="PF01425"/>
    </source>
</evidence>
<accession>A0A9X0I7N3</accession>
<dbReference type="EMBL" id="LMWI01000001">
    <property type="protein sequence ID" value="KUJ48371.1"/>
    <property type="molecule type" value="Genomic_DNA"/>
</dbReference>
<feature type="domain" description="Amidase" evidence="2">
    <location>
        <begin position="33"/>
        <end position="439"/>
    </location>
</feature>
<evidence type="ECO:0000256" key="1">
    <source>
        <dbReference type="ARBA" id="ARBA00009199"/>
    </source>
</evidence>
<dbReference type="InterPro" id="IPR036928">
    <property type="entry name" value="AS_sf"/>
</dbReference>
<dbReference type="InterPro" id="IPR023631">
    <property type="entry name" value="Amidase_dom"/>
</dbReference>
<proteinExistence type="inferred from homology"/>